<dbReference type="EMBL" id="JASEJX010000039">
    <property type="protein sequence ID" value="KAK4509317.1"/>
    <property type="molecule type" value="Genomic_DNA"/>
</dbReference>
<dbReference type="GeneID" id="89951354"/>
<evidence type="ECO:0000313" key="3">
    <source>
        <dbReference type="Proteomes" id="UP001304243"/>
    </source>
</evidence>
<dbReference type="RefSeq" id="XP_064675983.1">
    <property type="nucleotide sequence ID" value="XM_064826926.1"/>
</dbReference>
<dbReference type="SMART" id="SM00256">
    <property type="entry name" value="FBOX"/>
    <property type="match status" value="1"/>
</dbReference>
<organism evidence="2 3">
    <name type="scientific">Mucor velutinosus</name>
    <dbReference type="NCBI Taxonomy" id="708070"/>
    <lineage>
        <taxon>Eukaryota</taxon>
        <taxon>Fungi</taxon>
        <taxon>Fungi incertae sedis</taxon>
        <taxon>Mucoromycota</taxon>
        <taxon>Mucoromycotina</taxon>
        <taxon>Mucoromycetes</taxon>
        <taxon>Mucorales</taxon>
        <taxon>Mucorineae</taxon>
        <taxon>Mucoraceae</taxon>
        <taxon>Mucor</taxon>
    </lineage>
</organism>
<dbReference type="InterPro" id="IPR036047">
    <property type="entry name" value="F-box-like_dom_sf"/>
</dbReference>
<dbReference type="PROSITE" id="PS50181">
    <property type="entry name" value="FBOX"/>
    <property type="match status" value="1"/>
</dbReference>
<dbReference type="Pfam" id="PF12937">
    <property type="entry name" value="F-box-like"/>
    <property type="match status" value="1"/>
</dbReference>
<evidence type="ECO:0000313" key="2">
    <source>
        <dbReference type="EMBL" id="KAK4509317.1"/>
    </source>
</evidence>
<feature type="domain" description="F-box" evidence="1">
    <location>
        <begin position="1"/>
        <end position="46"/>
    </location>
</feature>
<accession>A0AAN7HW34</accession>
<dbReference type="SUPFAM" id="SSF81383">
    <property type="entry name" value="F-box domain"/>
    <property type="match status" value="1"/>
</dbReference>
<dbReference type="AlphaFoldDB" id="A0AAN7HW34"/>
<dbReference type="InterPro" id="IPR001810">
    <property type="entry name" value="F-box_dom"/>
</dbReference>
<keyword evidence="3" id="KW-1185">Reference proteome</keyword>
<sequence length="346" mass="39597">MWSRLPQELLIKVFGYIDLKSQLAECRLVCKCWYSQADATLLGQHIVLENDGDVLQLCKFLNGDPARGGLFKHLMLLGAHFHVYLMSQLVHLVFTSTLEKFEGRLEGCGSHVLLEINSNAFSDTSGFDRLTILPTPQEFTLMYFITLLKFKRSLQSMALYLTDLNHRLEQQYIMKHLPDFKALVVLDLKIKINNLEIELDTECAFIMSEKRLLEWTTSSIVVAESLNILEVRGCSFGDVFEYLCYKYPNVHTIKLDISEYTTPSLLFPAYNMTEEQITIQSTRISKQLINKFSRAGIHLALPLPETDSMKLERLALVLYHIDGTQQLKYDAKQKLIICVGLAEESA</sequence>
<protein>
    <recommendedName>
        <fullName evidence="1">F-box domain-containing protein</fullName>
    </recommendedName>
</protein>
<dbReference type="Proteomes" id="UP001304243">
    <property type="component" value="Unassembled WGS sequence"/>
</dbReference>
<reference evidence="2 3" key="1">
    <citation type="submission" date="2022-11" db="EMBL/GenBank/DDBJ databases">
        <title>Mucor velutinosus strain NIH1002 WGS.</title>
        <authorList>
            <person name="Subramanian P."/>
            <person name="Mullikin J.C."/>
            <person name="Segre J.A."/>
            <person name="Zelazny A.M."/>
        </authorList>
    </citation>
    <scope>NUCLEOTIDE SEQUENCE [LARGE SCALE GENOMIC DNA]</scope>
    <source>
        <strain evidence="2 3">NIH1002</strain>
    </source>
</reference>
<name>A0AAN7HW34_9FUNG</name>
<dbReference type="Gene3D" id="1.20.1280.50">
    <property type="match status" value="1"/>
</dbReference>
<gene>
    <name evidence="2" type="ORF">ATC70_007668</name>
</gene>
<evidence type="ECO:0000259" key="1">
    <source>
        <dbReference type="PROSITE" id="PS50181"/>
    </source>
</evidence>
<proteinExistence type="predicted"/>
<comment type="caution">
    <text evidence="2">The sequence shown here is derived from an EMBL/GenBank/DDBJ whole genome shotgun (WGS) entry which is preliminary data.</text>
</comment>